<reference evidence="1 2" key="1">
    <citation type="journal article" date="2019" name="Sci. Rep.">
        <title>Orb-weaving spider Araneus ventricosus genome elucidates the spidroin gene catalogue.</title>
        <authorList>
            <person name="Kono N."/>
            <person name="Nakamura H."/>
            <person name="Ohtoshi R."/>
            <person name="Moran D.A.P."/>
            <person name="Shinohara A."/>
            <person name="Yoshida Y."/>
            <person name="Fujiwara M."/>
            <person name="Mori M."/>
            <person name="Tomita M."/>
            <person name="Arakawa K."/>
        </authorList>
    </citation>
    <scope>NUCLEOTIDE SEQUENCE [LARGE SCALE GENOMIC DNA]</scope>
</reference>
<sequence>MLLFIMALGQGLFLDFWFRFHIFGGTPSKFCSWRNISLSEKDKFSQIVTDFGPEESSDCAGECLWTLEKERLNINILKPELINLLLFESSG</sequence>
<evidence type="ECO:0000313" key="1">
    <source>
        <dbReference type="EMBL" id="GBM93733.1"/>
    </source>
</evidence>
<keyword evidence="2" id="KW-1185">Reference proteome</keyword>
<evidence type="ECO:0000313" key="2">
    <source>
        <dbReference type="Proteomes" id="UP000499080"/>
    </source>
</evidence>
<protein>
    <submittedName>
        <fullName evidence="1">Uncharacterized protein</fullName>
    </submittedName>
</protein>
<dbReference type="Proteomes" id="UP000499080">
    <property type="component" value="Unassembled WGS sequence"/>
</dbReference>
<dbReference type="EMBL" id="BGPR01003902">
    <property type="protein sequence ID" value="GBM93733.1"/>
    <property type="molecule type" value="Genomic_DNA"/>
</dbReference>
<accession>A0A4Y2JTK3</accession>
<proteinExistence type="predicted"/>
<organism evidence="1 2">
    <name type="scientific">Araneus ventricosus</name>
    <name type="common">Orbweaver spider</name>
    <name type="synonym">Epeira ventricosa</name>
    <dbReference type="NCBI Taxonomy" id="182803"/>
    <lineage>
        <taxon>Eukaryota</taxon>
        <taxon>Metazoa</taxon>
        <taxon>Ecdysozoa</taxon>
        <taxon>Arthropoda</taxon>
        <taxon>Chelicerata</taxon>
        <taxon>Arachnida</taxon>
        <taxon>Araneae</taxon>
        <taxon>Araneomorphae</taxon>
        <taxon>Entelegynae</taxon>
        <taxon>Araneoidea</taxon>
        <taxon>Araneidae</taxon>
        <taxon>Araneus</taxon>
    </lineage>
</organism>
<dbReference type="AlphaFoldDB" id="A0A4Y2JTK3"/>
<name>A0A4Y2JTK3_ARAVE</name>
<comment type="caution">
    <text evidence="1">The sequence shown here is derived from an EMBL/GenBank/DDBJ whole genome shotgun (WGS) entry which is preliminary data.</text>
</comment>
<gene>
    <name evidence="1" type="ORF">AVEN_163467_1</name>
</gene>